<feature type="transmembrane region" description="Helical" evidence="1">
    <location>
        <begin position="38"/>
        <end position="60"/>
    </location>
</feature>
<dbReference type="Proteomes" id="UP000198615">
    <property type="component" value="Unassembled WGS sequence"/>
</dbReference>
<keyword evidence="1" id="KW-1133">Transmembrane helix</keyword>
<evidence type="ECO:0000313" key="3">
    <source>
        <dbReference type="Proteomes" id="UP000198615"/>
    </source>
</evidence>
<sequence>MEIVLAIAIGGAFGFVLDRVGATNPGYIIRMLNLSDLHLMKTILSGIGTASILMFAGLLVGLVDPGHVSIKAAYLGVFIGGLLLGVGFAVAGYCPGTGLTAAATGRWDALWFILGGLLGAAAYMLSFAWVETTGILENIAGGKTTLGPIAGTDYPSLIGVPGEWIGLAAGLAFLAIAWLLPDRLTGASTPTVRAPVE</sequence>
<keyword evidence="1" id="KW-0472">Membrane</keyword>
<accession>A0A8G2EVX2</accession>
<organism evidence="2 3">
    <name type="scientific">Thalassobaculum litoreum DSM 18839</name>
    <dbReference type="NCBI Taxonomy" id="1123362"/>
    <lineage>
        <taxon>Bacteria</taxon>
        <taxon>Pseudomonadati</taxon>
        <taxon>Pseudomonadota</taxon>
        <taxon>Alphaproteobacteria</taxon>
        <taxon>Rhodospirillales</taxon>
        <taxon>Thalassobaculaceae</taxon>
        <taxon>Thalassobaculum</taxon>
    </lineage>
</organism>
<dbReference type="RefSeq" id="WP_093151639.1">
    <property type="nucleotide sequence ID" value="NZ_FNBW01000009.1"/>
</dbReference>
<dbReference type="AlphaFoldDB" id="A0A8G2EVX2"/>
<proteinExistence type="predicted"/>
<gene>
    <name evidence="2" type="ORF">SAMN05660686_03144</name>
</gene>
<feature type="transmembrane region" description="Helical" evidence="1">
    <location>
        <begin position="110"/>
        <end position="130"/>
    </location>
</feature>
<comment type="caution">
    <text evidence="2">The sequence shown here is derived from an EMBL/GenBank/DDBJ whole genome shotgun (WGS) entry which is preliminary data.</text>
</comment>
<evidence type="ECO:0008006" key="4">
    <source>
        <dbReference type="Google" id="ProtNLM"/>
    </source>
</evidence>
<feature type="transmembrane region" description="Helical" evidence="1">
    <location>
        <begin position="72"/>
        <end position="90"/>
    </location>
</feature>
<keyword evidence="3" id="KW-1185">Reference proteome</keyword>
<dbReference type="EMBL" id="FNBW01000009">
    <property type="protein sequence ID" value="SDG03688.1"/>
    <property type="molecule type" value="Genomic_DNA"/>
</dbReference>
<evidence type="ECO:0000256" key="1">
    <source>
        <dbReference type="SAM" id="Phobius"/>
    </source>
</evidence>
<dbReference type="OrthoDB" id="8444739at2"/>
<name>A0A8G2EVX2_9PROT</name>
<dbReference type="InterPro" id="IPR007272">
    <property type="entry name" value="Sulf_transp_TsuA/YedE"/>
</dbReference>
<keyword evidence="1" id="KW-0812">Transmembrane</keyword>
<dbReference type="Pfam" id="PF04143">
    <property type="entry name" value="Sulf_transp"/>
    <property type="match status" value="1"/>
</dbReference>
<evidence type="ECO:0000313" key="2">
    <source>
        <dbReference type="EMBL" id="SDG03688.1"/>
    </source>
</evidence>
<reference evidence="2 3" key="1">
    <citation type="submission" date="2016-10" db="EMBL/GenBank/DDBJ databases">
        <authorList>
            <person name="Varghese N."/>
            <person name="Submissions S."/>
        </authorList>
    </citation>
    <scope>NUCLEOTIDE SEQUENCE [LARGE SCALE GENOMIC DNA]</scope>
    <source>
        <strain evidence="2 3">DSM 18839</strain>
    </source>
</reference>
<protein>
    <recommendedName>
        <fullName evidence="4">Sulphur transport domain-containing protein</fullName>
    </recommendedName>
</protein>
<feature type="transmembrane region" description="Helical" evidence="1">
    <location>
        <begin position="164"/>
        <end position="181"/>
    </location>
</feature>